<keyword evidence="4" id="KW-0547">Nucleotide-binding</keyword>
<dbReference type="OrthoDB" id="9804019at2"/>
<evidence type="ECO:0000256" key="6">
    <source>
        <dbReference type="ARBA" id="ARBA00022840"/>
    </source>
</evidence>
<keyword evidence="16" id="KW-1185">Reference proteome</keyword>
<dbReference type="PROSITE" id="PS51671">
    <property type="entry name" value="ACT"/>
    <property type="match status" value="1"/>
</dbReference>
<keyword evidence="2" id="KW-0963">Cytoplasm</keyword>
<dbReference type="PROSITE" id="PS00676">
    <property type="entry name" value="SIGMA54_INTERACT_2"/>
    <property type="match status" value="1"/>
</dbReference>
<comment type="subcellular location">
    <subcellularLocation>
        <location evidence="1">Cytoplasm</location>
    </subcellularLocation>
</comment>
<keyword evidence="7" id="KW-0805">Transcription regulation</keyword>
<dbReference type="InterPro" id="IPR025944">
    <property type="entry name" value="Sigma_54_int_dom_CS"/>
</dbReference>
<dbReference type="Gene3D" id="3.40.50.300">
    <property type="entry name" value="P-loop containing nucleotide triphosphate hydrolases"/>
    <property type="match status" value="1"/>
</dbReference>
<dbReference type="SUPFAM" id="SSF55785">
    <property type="entry name" value="PYP-like sensor domain (PAS domain)"/>
    <property type="match status" value="1"/>
</dbReference>
<proteinExistence type="predicted"/>
<dbReference type="InterPro" id="IPR002912">
    <property type="entry name" value="ACT_dom"/>
</dbReference>
<dbReference type="SUPFAM" id="SSF55021">
    <property type="entry name" value="ACT-like"/>
    <property type="match status" value="1"/>
</dbReference>
<dbReference type="Gene3D" id="1.10.10.60">
    <property type="entry name" value="Homeodomain-like"/>
    <property type="match status" value="1"/>
</dbReference>
<dbReference type="CDD" id="cd00009">
    <property type="entry name" value="AAA"/>
    <property type="match status" value="1"/>
</dbReference>
<feature type="domain" description="ACT" evidence="14">
    <location>
        <begin position="2"/>
        <end position="72"/>
    </location>
</feature>
<protein>
    <recommendedName>
        <fullName evidence="11">HTH-type transcriptional regulatory protein TyrR</fullName>
    </recommendedName>
</protein>
<dbReference type="GO" id="GO:0005737">
    <property type="term" value="C:cytoplasm"/>
    <property type="evidence" value="ECO:0007669"/>
    <property type="project" value="UniProtKB-SubCell"/>
</dbReference>
<dbReference type="InterPro" id="IPR025662">
    <property type="entry name" value="Sigma_54_int_dom_ATP-bd_1"/>
</dbReference>
<dbReference type="InterPro" id="IPR027417">
    <property type="entry name" value="P-loop_NTPase"/>
</dbReference>
<dbReference type="SUPFAM" id="SSF46689">
    <property type="entry name" value="Homeodomain-like"/>
    <property type="match status" value="1"/>
</dbReference>
<dbReference type="PROSITE" id="PS00675">
    <property type="entry name" value="SIGMA54_INTERACT_1"/>
    <property type="match status" value="1"/>
</dbReference>
<dbReference type="PROSITE" id="PS00688">
    <property type="entry name" value="SIGMA54_INTERACT_3"/>
    <property type="match status" value="1"/>
</dbReference>
<evidence type="ECO:0000256" key="3">
    <source>
        <dbReference type="ARBA" id="ARBA00022491"/>
    </source>
</evidence>
<dbReference type="SMART" id="SM00382">
    <property type="entry name" value="AAA"/>
    <property type="match status" value="1"/>
</dbReference>
<dbReference type="InterPro" id="IPR025943">
    <property type="entry name" value="Sigma_54_int_dom_ATP-bd_2"/>
</dbReference>
<evidence type="ECO:0000313" key="16">
    <source>
        <dbReference type="Proteomes" id="UP000199308"/>
    </source>
</evidence>
<keyword evidence="6" id="KW-0067">ATP-binding</keyword>
<evidence type="ECO:0000259" key="12">
    <source>
        <dbReference type="PROSITE" id="PS50045"/>
    </source>
</evidence>
<keyword evidence="9" id="KW-0010">Activator</keyword>
<dbReference type="PANTHER" id="PTHR32071">
    <property type="entry name" value="TRANSCRIPTIONAL REGULATORY PROTEIN"/>
    <property type="match status" value="1"/>
</dbReference>
<evidence type="ECO:0000256" key="4">
    <source>
        <dbReference type="ARBA" id="ARBA00022741"/>
    </source>
</evidence>
<organism evidence="15 16">
    <name type="scientific">Thalassotalea agarivorans</name>
    <name type="common">Thalassomonas agarivorans</name>
    <dbReference type="NCBI Taxonomy" id="349064"/>
    <lineage>
        <taxon>Bacteria</taxon>
        <taxon>Pseudomonadati</taxon>
        <taxon>Pseudomonadota</taxon>
        <taxon>Gammaproteobacteria</taxon>
        <taxon>Alteromonadales</taxon>
        <taxon>Colwelliaceae</taxon>
        <taxon>Thalassotalea</taxon>
    </lineage>
</organism>
<dbReference type="SUPFAM" id="SSF52540">
    <property type="entry name" value="P-loop containing nucleoside triphosphate hydrolases"/>
    <property type="match status" value="1"/>
</dbReference>
<dbReference type="GO" id="GO:0003677">
    <property type="term" value="F:DNA binding"/>
    <property type="evidence" value="ECO:0007669"/>
    <property type="project" value="UniProtKB-KW"/>
</dbReference>
<dbReference type="Pfam" id="PF25601">
    <property type="entry name" value="AAA_lid_14"/>
    <property type="match status" value="1"/>
</dbReference>
<evidence type="ECO:0000256" key="1">
    <source>
        <dbReference type="ARBA" id="ARBA00004496"/>
    </source>
</evidence>
<keyword evidence="10" id="KW-0804">Transcription</keyword>
<dbReference type="Pfam" id="PF00158">
    <property type="entry name" value="Sigma54_activat"/>
    <property type="match status" value="1"/>
</dbReference>
<dbReference type="InterPro" id="IPR009057">
    <property type="entry name" value="Homeodomain-like_sf"/>
</dbReference>
<keyword evidence="5" id="KW-0058">Aromatic hydrocarbons catabolism</keyword>
<dbReference type="Proteomes" id="UP000199308">
    <property type="component" value="Unassembled WGS sequence"/>
</dbReference>
<evidence type="ECO:0000256" key="2">
    <source>
        <dbReference type="ARBA" id="ARBA00022490"/>
    </source>
</evidence>
<accession>A0A1H9ZRF4</accession>
<dbReference type="InterPro" id="IPR058031">
    <property type="entry name" value="AAA_lid_NorR"/>
</dbReference>
<evidence type="ECO:0000256" key="7">
    <source>
        <dbReference type="ARBA" id="ARBA00023015"/>
    </source>
</evidence>
<dbReference type="Pfam" id="PF01842">
    <property type="entry name" value="ACT"/>
    <property type="match status" value="1"/>
</dbReference>
<keyword evidence="3" id="KW-0678">Repressor</keyword>
<evidence type="ECO:0000313" key="15">
    <source>
        <dbReference type="EMBL" id="SES84292.1"/>
    </source>
</evidence>
<evidence type="ECO:0000259" key="13">
    <source>
        <dbReference type="PROSITE" id="PS50112"/>
    </source>
</evidence>
<dbReference type="NCBIfam" id="TIGR04381">
    <property type="entry name" value="HTH_TypR"/>
    <property type="match status" value="1"/>
</dbReference>
<dbReference type="Gene3D" id="1.10.8.60">
    <property type="match status" value="1"/>
</dbReference>
<dbReference type="InterPro" id="IPR002078">
    <property type="entry name" value="Sigma_54_int"/>
</dbReference>
<feature type="domain" description="Sigma-54 factor interaction" evidence="12">
    <location>
        <begin position="205"/>
        <end position="431"/>
    </location>
</feature>
<sequence length="515" mass="58021">MRLEIACQDRVGIAQKVLAVFVEHNINVRGIEFEQASRIFISFHDVDFTELQNIMPKLRLIDGVEDVKTANFMPFERERNELETLIKTFPDLFISIDGRGNIHAVNKIAASVIGQDTHELAGESVAQWIKGFSLTKWLEQDEVLAQTTRLKFLEDDYVADMLPIYVEGDGNKTLAGAVLMLKSEARLGQQMTVFKQTKENSFASVHASSGVMRKVIREAKRMSSLDNSILIQGETGTGKELLARACHGASTRGDHPFIVLNCAAFPDESAESELFGIGDEKDNDAKRGIFESADGGTIFLDEVGEMSATLQNKLLRVIEDGSFRRVNNETEIKVNVRFIAATNKDLVKLVEEGQFREELYYRLNVLGLTIPSLRERRSDIIPLAEWFIAKFAQGQGKYSVSLSDDCRDFIEHYPWPGNVRQLENVLLRAVSIVEGSSIEIEHLQLPSFTREHGYLEQEFTGTLEEAVKGFEAELLRKLYPAYPSTRQLAKKLSLSHTAIANKLREYNINKKTVKI</sequence>
<feature type="domain" description="PAS" evidence="13">
    <location>
        <begin position="78"/>
        <end position="124"/>
    </location>
</feature>
<dbReference type="Gene3D" id="3.30.70.260">
    <property type="match status" value="1"/>
</dbReference>
<dbReference type="InterPro" id="IPR045865">
    <property type="entry name" value="ACT-like_dom_sf"/>
</dbReference>
<dbReference type="Gene3D" id="3.30.450.20">
    <property type="entry name" value="PAS domain"/>
    <property type="match status" value="1"/>
</dbReference>
<evidence type="ECO:0000256" key="5">
    <source>
        <dbReference type="ARBA" id="ARBA00022797"/>
    </source>
</evidence>
<dbReference type="PROSITE" id="PS50112">
    <property type="entry name" value="PAS"/>
    <property type="match status" value="1"/>
</dbReference>
<dbReference type="CDD" id="cd04877">
    <property type="entry name" value="ACT_TyrR"/>
    <property type="match status" value="1"/>
</dbReference>
<gene>
    <name evidence="15" type="ORF">SAMN05660429_00560</name>
</gene>
<dbReference type="GO" id="GO:0006355">
    <property type="term" value="P:regulation of DNA-templated transcription"/>
    <property type="evidence" value="ECO:0007669"/>
    <property type="project" value="InterPro"/>
</dbReference>
<dbReference type="InterPro" id="IPR000014">
    <property type="entry name" value="PAS"/>
</dbReference>
<evidence type="ECO:0000256" key="10">
    <source>
        <dbReference type="ARBA" id="ARBA00023163"/>
    </source>
</evidence>
<dbReference type="InterPro" id="IPR003593">
    <property type="entry name" value="AAA+_ATPase"/>
</dbReference>
<dbReference type="InterPro" id="IPR030828">
    <property type="entry name" value="HTH_TyrR"/>
</dbReference>
<dbReference type="AlphaFoldDB" id="A0A1H9ZRF4"/>
<evidence type="ECO:0000256" key="8">
    <source>
        <dbReference type="ARBA" id="ARBA00023125"/>
    </source>
</evidence>
<dbReference type="STRING" id="349064.SAMN05660429_00560"/>
<dbReference type="EMBL" id="FOHK01000002">
    <property type="protein sequence ID" value="SES84292.1"/>
    <property type="molecule type" value="Genomic_DNA"/>
</dbReference>
<evidence type="ECO:0000256" key="9">
    <source>
        <dbReference type="ARBA" id="ARBA00023159"/>
    </source>
</evidence>
<evidence type="ECO:0000256" key="11">
    <source>
        <dbReference type="ARBA" id="ARBA00029500"/>
    </source>
</evidence>
<dbReference type="Pfam" id="PF18024">
    <property type="entry name" value="HTH_50"/>
    <property type="match status" value="1"/>
</dbReference>
<dbReference type="NCBIfam" id="NF008085">
    <property type="entry name" value="PRK10820.1"/>
    <property type="match status" value="1"/>
</dbReference>
<dbReference type="RefSeq" id="WP_093327495.1">
    <property type="nucleotide sequence ID" value="NZ_AP027363.1"/>
</dbReference>
<dbReference type="FunFam" id="3.40.50.300:FF:000006">
    <property type="entry name" value="DNA-binding transcriptional regulator NtrC"/>
    <property type="match status" value="1"/>
</dbReference>
<dbReference type="GO" id="GO:0005524">
    <property type="term" value="F:ATP binding"/>
    <property type="evidence" value="ECO:0007669"/>
    <property type="project" value="UniProtKB-KW"/>
</dbReference>
<reference evidence="15 16" key="1">
    <citation type="submission" date="2016-10" db="EMBL/GenBank/DDBJ databases">
        <authorList>
            <person name="de Groot N.N."/>
        </authorList>
    </citation>
    <scope>NUCLEOTIDE SEQUENCE [LARGE SCALE GENOMIC DNA]</scope>
    <source>
        <strain evidence="15 16">DSM 19706</strain>
    </source>
</reference>
<keyword evidence="8" id="KW-0238">DNA-binding</keyword>
<dbReference type="PROSITE" id="PS50045">
    <property type="entry name" value="SIGMA54_INTERACT_4"/>
    <property type="match status" value="1"/>
</dbReference>
<evidence type="ECO:0000259" key="14">
    <source>
        <dbReference type="PROSITE" id="PS51671"/>
    </source>
</evidence>
<name>A0A1H9ZRF4_THASX</name>
<dbReference type="InterPro" id="IPR035965">
    <property type="entry name" value="PAS-like_dom_sf"/>
</dbReference>
<dbReference type="PANTHER" id="PTHR32071:SF3">
    <property type="entry name" value="HTH-TYPE TRANSCRIPTIONAL REGULATORY PROTEIN TYRR"/>
    <property type="match status" value="1"/>
</dbReference>